<organism evidence="3 4">
    <name type="scientific">Kaustia mangrovi</name>
    <dbReference type="NCBI Taxonomy" id="2593653"/>
    <lineage>
        <taxon>Bacteria</taxon>
        <taxon>Pseudomonadati</taxon>
        <taxon>Pseudomonadota</taxon>
        <taxon>Alphaproteobacteria</taxon>
        <taxon>Hyphomicrobiales</taxon>
        <taxon>Parvibaculaceae</taxon>
        <taxon>Kaustia</taxon>
    </lineage>
</organism>
<protein>
    <submittedName>
        <fullName evidence="3">Helix-turn-helix transcriptional regulator</fullName>
    </submittedName>
</protein>
<feature type="region of interest" description="Disordered" evidence="1">
    <location>
        <begin position="54"/>
        <end position="97"/>
    </location>
</feature>
<dbReference type="KEGG" id="kmn:HW532_21500"/>
<feature type="domain" description="HTH cro/C1-type" evidence="2">
    <location>
        <begin position="10"/>
        <end position="53"/>
    </location>
</feature>
<dbReference type="CDD" id="cd00093">
    <property type="entry name" value="HTH_XRE"/>
    <property type="match status" value="1"/>
</dbReference>
<gene>
    <name evidence="3" type="ORF">HW532_21500</name>
</gene>
<evidence type="ECO:0000259" key="2">
    <source>
        <dbReference type="Pfam" id="PF01381"/>
    </source>
</evidence>
<dbReference type="Proteomes" id="UP000593594">
    <property type="component" value="Chromosome"/>
</dbReference>
<dbReference type="Gene3D" id="1.10.260.40">
    <property type="entry name" value="lambda repressor-like DNA-binding domains"/>
    <property type="match status" value="1"/>
</dbReference>
<dbReference type="InterPro" id="IPR010982">
    <property type="entry name" value="Lambda_DNA-bd_dom_sf"/>
</dbReference>
<proteinExistence type="predicted"/>
<evidence type="ECO:0000256" key="1">
    <source>
        <dbReference type="SAM" id="MobiDB-lite"/>
    </source>
</evidence>
<dbReference type="Pfam" id="PF01381">
    <property type="entry name" value="HTH_3"/>
    <property type="match status" value="1"/>
</dbReference>
<dbReference type="AlphaFoldDB" id="A0A7S8HE59"/>
<accession>A0A7S8HE59</accession>
<dbReference type="GO" id="GO:0003677">
    <property type="term" value="F:DNA binding"/>
    <property type="evidence" value="ECO:0007669"/>
    <property type="project" value="InterPro"/>
</dbReference>
<dbReference type="SUPFAM" id="SSF47413">
    <property type="entry name" value="lambda repressor-like DNA-binding domains"/>
    <property type="match status" value="1"/>
</dbReference>
<evidence type="ECO:0000313" key="3">
    <source>
        <dbReference type="EMBL" id="QPC45043.1"/>
    </source>
</evidence>
<reference evidence="3 4" key="1">
    <citation type="submission" date="2020-06" db="EMBL/GenBank/DDBJ databases">
        <title>Genome sequence of 2 isolates from Red Sea Mangroves.</title>
        <authorList>
            <person name="Sefrji F."/>
            <person name="Michoud G."/>
            <person name="Merlino G."/>
            <person name="Daffonchio D."/>
        </authorList>
    </citation>
    <scope>NUCLEOTIDE SEQUENCE [LARGE SCALE GENOMIC DNA]</scope>
    <source>
        <strain evidence="3 4">R1DC25</strain>
    </source>
</reference>
<sequence>MKLTTWLLDRSISDARFAEMIGVTRQALHRYKVGARIPRPAIMARIESVTGGSVRANDFHSTATDDRRRSKASSGANAPNIAASRVDVTEKAREALP</sequence>
<feature type="compositionally biased region" description="Basic and acidic residues" evidence="1">
    <location>
        <begin position="87"/>
        <end position="97"/>
    </location>
</feature>
<keyword evidence="4" id="KW-1185">Reference proteome</keyword>
<dbReference type="InterPro" id="IPR001387">
    <property type="entry name" value="Cro/C1-type_HTH"/>
</dbReference>
<dbReference type="EMBL" id="CP058214">
    <property type="protein sequence ID" value="QPC45043.1"/>
    <property type="molecule type" value="Genomic_DNA"/>
</dbReference>
<evidence type="ECO:0000313" key="4">
    <source>
        <dbReference type="Proteomes" id="UP000593594"/>
    </source>
</evidence>
<name>A0A7S8HE59_9HYPH</name>